<feature type="domain" description="Sushi" evidence="8">
    <location>
        <begin position="187"/>
        <end position="246"/>
    </location>
</feature>
<accession>A0A3B5A1P8</accession>
<dbReference type="FunFam" id="2.10.70.10:FF:000014">
    <property type="entry name" value="Membrane cofactor protein"/>
    <property type="match status" value="1"/>
</dbReference>
<evidence type="ECO:0000256" key="6">
    <source>
        <dbReference type="PROSITE-ProRule" id="PRU00302"/>
    </source>
</evidence>
<dbReference type="Ensembl" id="ENSSPAT00000007972.1">
    <property type="protein sequence ID" value="ENSSPAP00000007822.1"/>
    <property type="gene ID" value="ENSSPAG00000005971.1"/>
</dbReference>
<reference evidence="9" key="1">
    <citation type="submission" date="2023-09" db="UniProtKB">
        <authorList>
            <consortium name="Ensembl"/>
        </authorList>
    </citation>
    <scope>IDENTIFICATION</scope>
</reference>
<evidence type="ECO:0000256" key="1">
    <source>
        <dbReference type="ARBA" id="ARBA00022659"/>
    </source>
</evidence>
<keyword evidence="5" id="KW-0325">Glycoprotein</keyword>
<sequence>MCSAGGCGVPLNTKDSDANLADKYITMTSFPSGAKVYYVCNVGYTPVGGSRIRICKNGNWTPLRLKCELKSCGSAGEILNGRFVYSGVEFGDTATGVCDDGYTVVGQATRNCMSNGWDGRIPVCEAVVCDEPPEVTGAERRGPQEPPYSYKTVISYRCRTGTLVGQKDIWCTKNGTWSAPPKCNGKITCPSPNVANAFWMGAQNRSFRYKETISIECKRGYIMNGPNSITCNNDGRWIPRLPDVVLKLPYSRNPTSTNASVSEATTGSNSNRWTHQQRHRLNHSSSQRLDSNHISMHSFTITVRKSSCS</sequence>
<dbReference type="PROSITE" id="PS50923">
    <property type="entry name" value="SUSHI"/>
    <property type="match status" value="4"/>
</dbReference>
<dbReference type="PANTHER" id="PTHR19325">
    <property type="entry name" value="COMPLEMENT COMPONENT-RELATED SUSHI DOMAIN-CONTAINING"/>
    <property type="match status" value="1"/>
</dbReference>
<dbReference type="GeneTree" id="ENSGT00940000164219"/>
<dbReference type="Pfam" id="PF00084">
    <property type="entry name" value="Sushi"/>
    <property type="match status" value="4"/>
</dbReference>
<evidence type="ECO:0000256" key="4">
    <source>
        <dbReference type="ARBA" id="ARBA00023157"/>
    </source>
</evidence>
<comment type="caution">
    <text evidence="6">Lacks conserved residue(s) required for the propagation of feature annotation.</text>
</comment>
<feature type="region of interest" description="Disordered" evidence="7">
    <location>
        <begin position="252"/>
        <end position="289"/>
    </location>
</feature>
<dbReference type="InterPro" id="IPR000436">
    <property type="entry name" value="Sushi_SCR_CCP_dom"/>
</dbReference>
<dbReference type="InterPro" id="IPR035976">
    <property type="entry name" value="Sushi/SCR/CCP_sf"/>
</dbReference>
<dbReference type="AlphaFoldDB" id="A0A3B5A1P8"/>
<organism evidence="9">
    <name type="scientific">Stegastes partitus</name>
    <name type="common">bicolor damselfish</name>
    <dbReference type="NCBI Taxonomy" id="144197"/>
    <lineage>
        <taxon>Eukaryota</taxon>
        <taxon>Metazoa</taxon>
        <taxon>Chordata</taxon>
        <taxon>Craniata</taxon>
        <taxon>Vertebrata</taxon>
        <taxon>Euteleostomi</taxon>
        <taxon>Actinopterygii</taxon>
        <taxon>Neopterygii</taxon>
        <taxon>Teleostei</taxon>
        <taxon>Neoteleostei</taxon>
        <taxon>Acanthomorphata</taxon>
        <taxon>Ovalentaria</taxon>
        <taxon>Pomacentridae</taxon>
        <taxon>Stegastes</taxon>
    </lineage>
</organism>
<keyword evidence="2" id="KW-0732">Signal</keyword>
<evidence type="ECO:0000259" key="8">
    <source>
        <dbReference type="PROSITE" id="PS50923"/>
    </source>
</evidence>
<keyword evidence="3" id="KW-0677">Repeat</keyword>
<evidence type="ECO:0000256" key="5">
    <source>
        <dbReference type="ARBA" id="ARBA00023180"/>
    </source>
</evidence>
<dbReference type="SMART" id="SM00032">
    <property type="entry name" value="CCP"/>
    <property type="match status" value="4"/>
</dbReference>
<dbReference type="PANTHER" id="PTHR19325:SF570">
    <property type="entry name" value="COMPLEMENT COMPONENT 4 BINDING PROTEIN, MEMBRANE"/>
    <property type="match status" value="1"/>
</dbReference>
<evidence type="ECO:0000256" key="7">
    <source>
        <dbReference type="SAM" id="MobiDB-lite"/>
    </source>
</evidence>
<proteinExistence type="predicted"/>
<keyword evidence="4 6" id="KW-1015">Disulfide bond</keyword>
<name>A0A3B5A1P8_9TELE</name>
<keyword evidence="1 6" id="KW-0768">Sushi</keyword>
<feature type="compositionally biased region" description="Polar residues" evidence="7">
    <location>
        <begin position="252"/>
        <end position="274"/>
    </location>
</feature>
<dbReference type="Gene3D" id="2.10.70.10">
    <property type="entry name" value="Complement Module, domain 1"/>
    <property type="match status" value="4"/>
</dbReference>
<evidence type="ECO:0000313" key="9">
    <source>
        <dbReference type="Ensembl" id="ENSSPAP00000007822.1"/>
    </source>
</evidence>
<feature type="domain" description="Sushi" evidence="8">
    <location>
        <begin position="70"/>
        <end position="126"/>
    </location>
</feature>
<dbReference type="InterPro" id="IPR050350">
    <property type="entry name" value="Compl-Cell_Adhes-Reg"/>
</dbReference>
<feature type="disulfide bond" evidence="6">
    <location>
        <begin position="40"/>
        <end position="67"/>
    </location>
</feature>
<feature type="domain" description="Sushi" evidence="8">
    <location>
        <begin position="127"/>
        <end position="185"/>
    </location>
</feature>
<dbReference type="SUPFAM" id="SSF57535">
    <property type="entry name" value="Complement control module/SCR domain"/>
    <property type="match status" value="4"/>
</dbReference>
<dbReference type="CDD" id="cd00033">
    <property type="entry name" value="CCP"/>
    <property type="match status" value="4"/>
</dbReference>
<evidence type="ECO:0000256" key="2">
    <source>
        <dbReference type="ARBA" id="ARBA00022729"/>
    </source>
</evidence>
<dbReference type="STRING" id="144197.ENSSPAP00000007822"/>
<feature type="domain" description="Sushi" evidence="8">
    <location>
        <begin position="5"/>
        <end position="69"/>
    </location>
</feature>
<evidence type="ECO:0000256" key="3">
    <source>
        <dbReference type="ARBA" id="ARBA00022737"/>
    </source>
</evidence>
<protein>
    <recommendedName>
        <fullName evidence="8">Sushi domain-containing protein</fullName>
    </recommendedName>
</protein>